<comment type="caution">
    <text evidence="2">The sequence shown here is derived from an EMBL/GenBank/DDBJ whole genome shotgun (WGS) entry which is preliminary data.</text>
</comment>
<dbReference type="AlphaFoldDB" id="A0A1F6EGS0"/>
<name>A0A1F6EGS0_9BACT</name>
<dbReference type="NCBIfam" id="TIGR02391">
    <property type="entry name" value="hypoth_ymh"/>
    <property type="match status" value="1"/>
</dbReference>
<evidence type="ECO:0000313" key="2">
    <source>
        <dbReference type="EMBL" id="OGG72849.1"/>
    </source>
</evidence>
<evidence type="ECO:0000313" key="3">
    <source>
        <dbReference type="Proteomes" id="UP000177306"/>
    </source>
</evidence>
<sequence>MKKKVHKKSKRKKPTPRGKLISARAIQDLRKLAEQAGEIIPATAFGNGAFCFKKIAFEYHLGKYWPKARKNLSKKEAIYSFLNEVYRRHRKVFYKIFRENLARGIERRRNSGKPVLEAEILELNATLKSLEVDLEREILALKLPKDRPTIVPPPQEFKSIIDKIGLHPFLLPECVNLFKNGHLNEAARKALEKYEVYVQKKSSLQLIGTDLMGTAFSEKRSYVRITDTSHKRGAALQDGFKLLSMGVMGFWRNYLSHGDEKQIPHQDAVAILGVISHMMNVIDSAPSESAVDVALATTVVALPLAPRN</sequence>
<dbReference type="Proteomes" id="UP000177306">
    <property type="component" value="Unassembled WGS sequence"/>
</dbReference>
<feature type="domain" description="Conserved hypothetical protein CHP02391" evidence="1">
    <location>
        <begin position="165"/>
        <end position="281"/>
    </location>
</feature>
<gene>
    <name evidence="2" type="ORF">A3A38_02685</name>
</gene>
<dbReference type="InterPro" id="IPR012654">
    <property type="entry name" value="CHP02391"/>
</dbReference>
<organism evidence="2 3">
    <name type="scientific">Candidatus Kaiserbacteria bacterium RIFCSPLOWO2_01_FULL_53_17</name>
    <dbReference type="NCBI Taxonomy" id="1798511"/>
    <lineage>
        <taxon>Bacteria</taxon>
        <taxon>Candidatus Kaiseribacteriota</taxon>
    </lineage>
</organism>
<dbReference type="EMBL" id="MFLY01000029">
    <property type="protein sequence ID" value="OGG72849.1"/>
    <property type="molecule type" value="Genomic_DNA"/>
</dbReference>
<protein>
    <submittedName>
        <fullName evidence="2">TIGR02391 family protein</fullName>
    </submittedName>
</protein>
<dbReference type="Pfam" id="PF09509">
    <property type="entry name" value="Hypoth_Ymh"/>
    <property type="match status" value="1"/>
</dbReference>
<proteinExistence type="predicted"/>
<evidence type="ECO:0000259" key="1">
    <source>
        <dbReference type="Pfam" id="PF09509"/>
    </source>
</evidence>
<accession>A0A1F6EGS0</accession>
<reference evidence="2 3" key="1">
    <citation type="journal article" date="2016" name="Nat. Commun.">
        <title>Thousands of microbial genomes shed light on interconnected biogeochemical processes in an aquifer system.</title>
        <authorList>
            <person name="Anantharaman K."/>
            <person name="Brown C.T."/>
            <person name="Hug L.A."/>
            <person name="Sharon I."/>
            <person name="Castelle C.J."/>
            <person name="Probst A.J."/>
            <person name="Thomas B.C."/>
            <person name="Singh A."/>
            <person name="Wilkins M.J."/>
            <person name="Karaoz U."/>
            <person name="Brodie E.L."/>
            <person name="Williams K.H."/>
            <person name="Hubbard S.S."/>
            <person name="Banfield J.F."/>
        </authorList>
    </citation>
    <scope>NUCLEOTIDE SEQUENCE [LARGE SCALE GENOMIC DNA]</scope>
</reference>